<keyword evidence="3" id="KW-1185">Reference proteome</keyword>
<feature type="compositionally biased region" description="Basic and acidic residues" evidence="1">
    <location>
        <begin position="36"/>
        <end position="47"/>
    </location>
</feature>
<dbReference type="EMBL" id="BQNB010008861">
    <property type="protein sequence ID" value="GJS55338.1"/>
    <property type="molecule type" value="Genomic_DNA"/>
</dbReference>
<sequence length="298" mass="33010">MCPKLILLRVSMNLWGDSDDDDDDDQQSDDEGNESDNDKDYDRINKEMYRDVNVELKEIKTADEEKGDEEMSDAKKVDAKNENINQEVAGDQVNNHALETVTAALATQKTKVPLQSSFISSDYATKFLNFDNIPSTDTKIISMLDIKVQHEDPCSQTSPLLTVPVSVILKSSTALATTIPPPIPPCIPLLQQSTPIPTPTTTEVTISTTYDLDASTLTAIHQRLSDLENEVKTIRNVDHSSAIYAAIKSKVPTIIKEYLGTSLDDTLHKVIQRHTAELIKGHSILADVIEVPQQQQKP</sequence>
<dbReference type="Proteomes" id="UP001151760">
    <property type="component" value="Unassembled WGS sequence"/>
</dbReference>
<organism evidence="2 3">
    <name type="scientific">Tanacetum coccineum</name>
    <dbReference type="NCBI Taxonomy" id="301880"/>
    <lineage>
        <taxon>Eukaryota</taxon>
        <taxon>Viridiplantae</taxon>
        <taxon>Streptophyta</taxon>
        <taxon>Embryophyta</taxon>
        <taxon>Tracheophyta</taxon>
        <taxon>Spermatophyta</taxon>
        <taxon>Magnoliopsida</taxon>
        <taxon>eudicotyledons</taxon>
        <taxon>Gunneridae</taxon>
        <taxon>Pentapetalae</taxon>
        <taxon>asterids</taxon>
        <taxon>campanulids</taxon>
        <taxon>Asterales</taxon>
        <taxon>Asteraceae</taxon>
        <taxon>Asteroideae</taxon>
        <taxon>Anthemideae</taxon>
        <taxon>Anthemidinae</taxon>
        <taxon>Tanacetum</taxon>
    </lineage>
</organism>
<feature type="region of interest" description="Disordered" evidence="1">
    <location>
        <begin position="14"/>
        <end position="47"/>
    </location>
</feature>
<evidence type="ECO:0000256" key="1">
    <source>
        <dbReference type="SAM" id="MobiDB-lite"/>
    </source>
</evidence>
<comment type="caution">
    <text evidence="2">The sequence shown here is derived from an EMBL/GenBank/DDBJ whole genome shotgun (WGS) entry which is preliminary data.</text>
</comment>
<gene>
    <name evidence="2" type="ORF">Tco_0628700</name>
</gene>
<accession>A0ABQ4WRA5</accession>
<name>A0ABQ4WRA5_9ASTR</name>
<reference evidence="2" key="1">
    <citation type="journal article" date="2022" name="Int. J. Mol. Sci.">
        <title>Draft Genome of Tanacetum Coccineum: Genomic Comparison of Closely Related Tanacetum-Family Plants.</title>
        <authorList>
            <person name="Yamashiro T."/>
            <person name="Shiraishi A."/>
            <person name="Nakayama K."/>
            <person name="Satake H."/>
        </authorList>
    </citation>
    <scope>NUCLEOTIDE SEQUENCE</scope>
</reference>
<reference evidence="2" key="2">
    <citation type="submission" date="2022-01" db="EMBL/GenBank/DDBJ databases">
        <authorList>
            <person name="Yamashiro T."/>
            <person name="Shiraishi A."/>
            <person name="Satake H."/>
            <person name="Nakayama K."/>
        </authorList>
    </citation>
    <scope>NUCLEOTIDE SEQUENCE</scope>
</reference>
<protein>
    <submittedName>
        <fullName evidence="2">Uncharacterized protein</fullName>
    </submittedName>
</protein>
<proteinExistence type="predicted"/>
<evidence type="ECO:0000313" key="3">
    <source>
        <dbReference type="Proteomes" id="UP001151760"/>
    </source>
</evidence>
<feature type="compositionally biased region" description="Acidic residues" evidence="1">
    <location>
        <begin position="17"/>
        <end position="35"/>
    </location>
</feature>
<evidence type="ECO:0000313" key="2">
    <source>
        <dbReference type="EMBL" id="GJS55338.1"/>
    </source>
</evidence>